<evidence type="ECO:0000256" key="1">
    <source>
        <dbReference type="SAM" id="MobiDB-lite"/>
    </source>
</evidence>
<dbReference type="RefSeq" id="WP_150614837.1">
    <property type="nucleotide sequence ID" value="NZ_CABPRU010000015.1"/>
</dbReference>
<feature type="region of interest" description="Disordered" evidence="1">
    <location>
        <begin position="50"/>
        <end position="71"/>
    </location>
</feature>
<feature type="compositionally biased region" description="Basic and acidic residues" evidence="1">
    <location>
        <begin position="61"/>
        <end position="71"/>
    </location>
</feature>
<keyword evidence="3" id="KW-1185">Reference proteome</keyword>
<evidence type="ECO:0000313" key="2">
    <source>
        <dbReference type="EMBL" id="VVE46726.1"/>
    </source>
</evidence>
<organism evidence="2 3">
    <name type="scientific">Pandoraea terrigena</name>
    <dbReference type="NCBI Taxonomy" id="2508292"/>
    <lineage>
        <taxon>Bacteria</taxon>
        <taxon>Pseudomonadati</taxon>
        <taxon>Pseudomonadota</taxon>
        <taxon>Betaproteobacteria</taxon>
        <taxon>Burkholderiales</taxon>
        <taxon>Burkholderiaceae</taxon>
        <taxon>Pandoraea</taxon>
    </lineage>
</organism>
<name>A0A5E4YD97_9BURK</name>
<gene>
    <name evidence="2" type="ORF">PTE31013_04478</name>
</gene>
<dbReference type="Proteomes" id="UP000334380">
    <property type="component" value="Unassembled WGS sequence"/>
</dbReference>
<dbReference type="AlphaFoldDB" id="A0A5E4YD97"/>
<accession>A0A5E4YD97</accession>
<protein>
    <submittedName>
        <fullName evidence="2">Uncharacterized protein</fullName>
    </submittedName>
</protein>
<dbReference type="OrthoDB" id="8943406at2"/>
<proteinExistence type="predicted"/>
<evidence type="ECO:0000313" key="3">
    <source>
        <dbReference type="Proteomes" id="UP000334380"/>
    </source>
</evidence>
<sequence length="71" mass="7786">MAIHDVTDADRQRALHAVDASAGYDGFSSPMMQTTLAVVYRALFNRAARQLPTPREPASVDVKRRAAGDRD</sequence>
<reference evidence="2 3" key="1">
    <citation type="submission" date="2019-08" db="EMBL/GenBank/DDBJ databases">
        <authorList>
            <person name="Peeters C."/>
        </authorList>
    </citation>
    <scope>NUCLEOTIDE SEQUENCE [LARGE SCALE GENOMIC DNA]</scope>
    <source>
        <strain evidence="2 3">LMG 31013</strain>
    </source>
</reference>
<dbReference type="EMBL" id="CABPRU010000015">
    <property type="protein sequence ID" value="VVE46726.1"/>
    <property type="molecule type" value="Genomic_DNA"/>
</dbReference>